<dbReference type="AlphaFoldDB" id="A0A1M5K0E7"/>
<evidence type="ECO:0000313" key="3">
    <source>
        <dbReference type="EMBL" id="SHG46155.1"/>
    </source>
</evidence>
<keyword evidence="1" id="KW-0812">Transmembrane</keyword>
<sequence>MSPDTPRSLRVAVRGRIRSLAADERRRFAELRRDDRAIEGLPVRLVIALVVGVASLSVMLNMISGVQGLAVTELDARPTPEVTTPGEQELSVTVVDPDGRPVAGATVVVAGDTARLDGVATARTGANGTATVVVAPALGPNREQGMLSISIKPPAGGQYADRRGNTRVLVVAE</sequence>
<gene>
    <name evidence="3" type="ORF">SAMN05443636_0330</name>
</gene>
<feature type="domain" description="DUF7382" evidence="2">
    <location>
        <begin position="69"/>
        <end position="132"/>
    </location>
</feature>
<accession>A0A1M5K0E7</accession>
<proteinExistence type="predicted"/>
<organism evidence="3 4">
    <name type="scientific">Halobaculum gomorrense</name>
    <dbReference type="NCBI Taxonomy" id="43928"/>
    <lineage>
        <taxon>Archaea</taxon>
        <taxon>Methanobacteriati</taxon>
        <taxon>Methanobacteriota</taxon>
        <taxon>Stenosarchaea group</taxon>
        <taxon>Halobacteria</taxon>
        <taxon>Halobacteriales</taxon>
        <taxon>Haloferacaceae</taxon>
        <taxon>Halobaculum</taxon>
    </lineage>
</organism>
<keyword evidence="1" id="KW-1133">Transmembrane helix</keyword>
<reference evidence="3 4" key="1">
    <citation type="submission" date="2016-11" db="EMBL/GenBank/DDBJ databases">
        <authorList>
            <person name="Jaros S."/>
            <person name="Januszkiewicz K."/>
            <person name="Wedrychowicz H."/>
        </authorList>
    </citation>
    <scope>NUCLEOTIDE SEQUENCE [LARGE SCALE GENOMIC DNA]</scope>
    <source>
        <strain evidence="3 4">DSM 9297</strain>
    </source>
</reference>
<dbReference type="InterPro" id="IPR055806">
    <property type="entry name" value="DUF7382"/>
</dbReference>
<protein>
    <recommendedName>
        <fullName evidence="2">DUF7382 domain-containing protein</fullName>
    </recommendedName>
</protein>
<evidence type="ECO:0000259" key="2">
    <source>
        <dbReference type="Pfam" id="PF24107"/>
    </source>
</evidence>
<dbReference type="Pfam" id="PF24107">
    <property type="entry name" value="DUF7382"/>
    <property type="match status" value="1"/>
</dbReference>
<dbReference type="InterPro" id="IPR013783">
    <property type="entry name" value="Ig-like_fold"/>
</dbReference>
<dbReference type="STRING" id="43928.SAMN05443636_0330"/>
<keyword evidence="1" id="KW-0472">Membrane</keyword>
<keyword evidence="4" id="KW-1185">Reference proteome</keyword>
<feature type="transmembrane region" description="Helical" evidence="1">
    <location>
        <begin position="41"/>
        <end position="63"/>
    </location>
</feature>
<evidence type="ECO:0000313" key="4">
    <source>
        <dbReference type="Proteomes" id="UP000184357"/>
    </source>
</evidence>
<dbReference type="InterPro" id="IPR008964">
    <property type="entry name" value="Invasin/intimin_cell_adhesion"/>
</dbReference>
<dbReference type="Proteomes" id="UP000184357">
    <property type="component" value="Unassembled WGS sequence"/>
</dbReference>
<name>A0A1M5K0E7_9EURY</name>
<dbReference type="Gene3D" id="2.60.40.10">
    <property type="entry name" value="Immunoglobulins"/>
    <property type="match status" value="1"/>
</dbReference>
<evidence type="ECO:0000256" key="1">
    <source>
        <dbReference type="SAM" id="Phobius"/>
    </source>
</evidence>
<dbReference type="EMBL" id="FQWV01000001">
    <property type="protein sequence ID" value="SHG46155.1"/>
    <property type="molecule type" value="Genomic_DNA"/>
</dbReference>
<dbReference type="SUPFAM" id="SSF49373">
    <property type="entry name" value="Invasin/intimin cell-adhesion fragments"/>
    <property type="match status" value="1"/>
</dbReference>